<protein>
    <submittedName>
        <fullName evidence="1">Uncharacterized protein</fullName>
    </submittedName>
</protein>
<dbReference type="OrthoDB" id="10310559at2759"/>
<sequence>MATVLNRPSDPTSAFSINPLTIIELNTHHELQSPVLKKGFVFVPILGFYNDRRHLADNVIEQINKGNAAWKDSLDKKAF</sequence>
<proteinExistence type="predicted"/>
<keyword evidence="2" id="KW-1185">Reference proteome</keyword>
<evidence type="ECO:0000313" key="2">
    <source>
        <dbReference type="Proteomes" id="UP000234585"/>
    </source>
</evidence>
<dbReference type="AlphaFoldDB" id="A0A2I2F3M6"/>
<reference evidence="1 2" key="1">
    <citation type="submission" date="2017-12" db="EMBL/GenBank/DDBJ databases">
        <authorList>
            <consortium name="DOE Joint Genome Institute"/>
            <person name="Haridas S."/>
            <person name="Kjaerbolling I."/>
            <person name="Vesth T.C."/>
            <person name="Frisvad J.C."/>
            <person name="Nybo J.L."/>
            <person name="Theobald S."/>
            <person name="Kuo A."/>
            <person name="Bowyer P."/>
            <person name="Matsuda Y."/>
            <person name="Mondo S."/>
            <person name="Lyhne E.K."/>
            <person name="Kogle M.E."/>
            <person name="Clum A."/>
            <person name="Lipzen A."/>
            <person name="Salamov A."/>
            <person name="Ngan C.Y."/>
            <person name="Daum C."/>
            <person name="Chiniquy J."/>
            <person name="Barry K."/>
            <person name="LaButti K."/>
            <person name="Simmons B.A."/>
            <person name="Magnuson J.K."/>
            <person name="Mortensen U.H."/>
            <person name="Larsen T.O."/>
            <person name="Grigoriev I.V."/>
            <person name="Baker S.E."/>
            <person name="Andersen M.R."/>
            <person name="Nordberg H.P."/>
            <person name="Cantor M.N."/>
            <person name="Hua S.X."/>
        </authorList>
    </citation>
    <scope>NUCLEOTIDE SEQUENCE [LARGE SCALE GENOMIC DNA]</scope>
    <source>
        <strain evidence="1 2">CBS 102.13</strain>
    </source>
</reference>
<evidence type="ECO:0000313" key="1">
    <source>
        <dbReference type="EMBL" id="PLB35244.1"/>
    </source>
</evidence>
<dbReference type="EMBL" id="KZ559165">
    <property type="protein sequence ID" value="PLB35244.1"/>
    <property type="molecule type" value="Genomic_DNA"/>
</dbReference>
<name>A0A2I2F3M6_ASPCN</name>
<accession>A0A2I2F3M6</accession>
<dbReference type="RefSeq" id="XP_024669256.1">
    <property type="nucleotide sequence ID" value="XM_024816833.1"/>
</dbReference>
<organism evidence="1 2">
    <name type="scientific">Aspergillus candidus</name>
    <dbReference type="NCBI Taxonomy" id="41067"/>
    <lineage>
        <taxon>Eukaryota</taxon>
        <taxon>Fungi</taxon>
        <taxon>Dikarya</taxon>
        <taxon>Ascomycota</taxon>
        <taxon>Pezizomycotina</taxon>
        <taxon>Eurotiomycetes</taxon>
        <taxon>Eurotiomycetidae</taxon>
        <taxon>Eurotiales</taxon>
        <taxon>Aspergillaceae</taxon>
        <taxon>Aspergillus</taxon>
        <taxon>Aspergillus subgen. Circumdati</taxon>
    </lineage>
</organism>
<gene>
    <name evidence="1" type="ORF">BDW47DRAFT_128311</name>
</gene>
<dbReference type="GeneID" id="36523993"/>
<dbReference type="Proteomes" id="UP000234585">
    <property type="component" value="Unassembled WGS sequence"/>
</dbReference>